<evidence type="ECO:0000256" key="1">
    <source>
        <dbReference type="ARBA" id="ARBA00023002"/>
    </source>
</evidence>
<dbReference type="PANTHER" id="PTHR47534">
    <property type="entry name" value="YALI0E05731P"/>
    <property type="match status" value="1"/>
</dbReference>
<proteinExistence type="predicted"/>
<dbReference type="AlphaFoldDB" id="A0A6A4H9C7"/>
<organism evidence="2 3">
    <name type="scientific">Gymnopus androsaceus JB14</name>
    <dbReference type="NCBI Taxonomy" id="1447944"/>
    <lineage>
        <taxon>Eukaryota</taxon>
        <taxon>Fungi</taxon>
        <taxon>Dikarya</taxon>
        <taxon>Basidiomycota</taxon>
        <taxon>Agaricomycotina</taxon>
        <taxon>Agaricomycetes</taxon>
        <taxon>Agaricomycetidae</taxon>
        <taxon>Agaricales</taxon>
        <taxon>Marasmiineae</taxon>
        <taxon>Omphalotaceae</taxon>
        <taxon>Gymnopus</taxon>
    </lineage>
</organism>
<accession>A0A6A4H9C7</accession>
<sequence>MGLSISAVRVLNASFSPSYLPVAVFVGGTSGIGQRLSLVPRMATHILLSSVASAAGAFRVIAGFPLPSSFSVKHELFTCNVTLMKNVQRTTQELLSCTSRVNFFVMSPGLLTLSGRDKTEEGIEKKLAVHYCAGWNFIHGLVPAFVQAREADEDAKAFSVCM</sequence>
<dbReference type="EMBL" id="ML769561">
    <property type="protein sequence ID" value="KAE9393934.1"/>
    <property type="molecule type" value="Genomic_DNA"/>
</dbReference>
<dbReference type="SUPFAM" id="SSF51735">
    <property type="entry name" value="NAD(P)-binding Rossmann-fold domains"/>
    <property type="match status" value="1"/>
</dbReference>
<protein>
    <recommendedName>
        <fullName evidence="4">NAD(P)-binding protein</fullName>
    </recommendedName>
</protein>
<keyword evidence="3" id="KW-1185">Reference proteome</keyword>
<dbReference type="GO" id="GO:0016491">
    <property type="term" value="F:oxidoreductase activity"/>
    <property type="evidence" value="ECO:0007669"/>
    <property type="project" value="UniProtKB-KW"/>
</dbReference>
<dbReference type="OrthoDB" id="2898509at2759"/>
<reference evidence="2" key="1">
    <citation type="journal article" date="2019" name="Environ. Microbiol.">
        <title>Fungal ecological strategies reflected in gene transcription - a case study of two litter decomposers.</title>
        <authorList>
            <person name="Barbi F."/>
            <person name="Kohler A."/>
            <person name="Barry K."/>
            <person name="Baskaran P."/>
            <person name="Daum C."/>
            <person name="Fauchery L."/>
            <person name="Ihrmark K."/>
            <person name="Kuo A."/>
            <person name="LaButti K."/>
            <person name="Lipzen A."/>
            <person name="Morin E."/>
            <person name="Grigoriev I.V."/>
            <person name="Henrissat B."/>
            <person name="Lindahl B."/>
            <person name="Martin F."/>
        </authorList>
    </citation>
    <scope>NUCLEOTIDE SEQUENCE</scope>
    <source>
        <strain evidence="2">JB14</strain>
    </source>
</reference>
<dbReference type="InterPro" id="IPR036291">
    <property type="entry name" value="NAD(P)-bd_dom_sf"/>
</dbReference>
<evidence type="ECO:0008006" key="4">
    <source>
        <dbReference type="Google" id="ProtNLM"/>
    </source>
</evidence>
<dbReference type="PANTHER" id="PTHR47534:SF3">
    <property type="entry name" value="ALCOHOL DEHYDROGENASE-LIKE C-TERMINAL DOMAIN-CONTAINING PROTEIN"/>
    <property type="match status" value="1"/>
</dbReference>
<keyword evidence="1" id="KW-0560">Oxidoreductase</keyword>
<name>A0A6A4H9C7_9AGAR</name>
<dbReference type="InterPro" id="IPR052228">
    <property type="entry name" value="Sec_Metab_Biosynth_Oxidored"/>
</dbReference>
<dbReference type="Gene3D" id="3.40.50.720">
    <property type="entry name" value="NAD(P)-binding Rossmann-like Domain"/>
    <property type="match status" value="1"/>
</dbReference>
<dbReference type="Proteomes" id="UP000799118">
    <property type="component" value="Unassembled WGS sequence"/>
</dbReference>
<gene>
    <name evidence="2" type="ORF">BT96DRAFT_999031</name>
</gene>
<evidence type="ECO:0000313" key="2">
    <source>
        <dbReference type="EMBL" id="KAE9393934.1"/>
    </source>
</evidence>
<evidence type="ECO:0000313" key="3">
    <source>
        <dbReference type="Proteomes" id="UP000799118"/>
    </source>
</evidence>